<feature type="transmembrane region" description="Helical" evidence="6">
    <location>
        <begin position="137"/>
        <end position="156"/>
    </location>
</feature>
<gene>
    <name evidence="8" type="ORF">MHL29_17545</name>
</gene>
<feature type="compositionally biased region" description="Low complexity" evidence="5">
    <location>
        <begin position="283"/>
        <end position="310"/>
    </location>
</feature>
<evidence type="ECO:0000313" key="9">
    <source>
        <dbReference type="Proteomes" id="UP001521931"/>
    </source>
</evidence>
<dbReference type="InterPro" id="IPR011701">
    <property type="entry name" value="MFS"/>
</dbReference>
<protein>
    <submittedName>
        <fullName evidence="8">MFS transporter</fullName>
    </submittedName>
</protein>
<dbReference type="PANTHER" id="PTHR10924:SF6">
    <property type="entry name" value="SOLUTE CARRIER FAMILY 49 MEMBER A3"/>
    <property type="match status" value="1"/>
</dbReference>
<comment type="caution">
    <text evidence="8">The sequence shown here is derived from an EMBL/GenBank/DDBJ whole genome shotgun (WGS) entry which is preliminary data.</text>
</comment>
<feature type="transmembrane region" description="Helical" evidence="6">
    <location>
        <begin position="224"/>
        <end position="244"/>
    </location>
</feature>
<dbReference type="InterPro" id="IPR020846">
    <property type="entry name" value="MFS_dom"/>
</dbReference>
<dbReference type="Pfam" id="PF07690">
    <property type="entry name" value="MFS_1"/>
    <property type="match status" value="2"/>
</dbReference>
<evidence type="ECO:0000256" key="5">
    <source>
        <dbReference type="SAM" id="MobiDB-lite"/>
    </source>
</evidence>
<keyword evidence="3 6" id="KW-1133">Transmembrane helix</keyword>
<sequence>MSVAPRWFPRRERATAIRLVTLANLVGTAIGMVLPTALVDAHGPGVIGPLQLGIGMAALVAGIAYPLLVTDRPAGVPVDLTERELETHGMRHALSVGPFRRYLLAIFIGMGVFKGITQWVADIVAPRGFSATDAGNVGAAMLLGGVIGSVSLSAWSDRLDRRVPFLVAGLALAAPAVVGVALASSLAGLLGAAFLLGFCLVSLMPIGMQYAAEVTWPTPEGTSNGLVQLCGQAAVVYVALLYALRAPDGSYWPGLVLSAVLLLGGALRFARTPESHEHHARATTSSMSPSGTSPSGPSPSSTGPGASLQG</sequence>
<feature type="transmembrane region" description="Helical" evidence="6">
    <location>
        <begin position="50"/>
        <end position="68"/>
    </location>
</feature>
<feature type="transmembrane region" description="Helical" evidence="6">
    <location>
        <begin position="189"/>
        <end position="212"/>
    </location>
</feature>
<comment type="subcellular location">
    <subcellularLocation>
        <location evidence="1">Cell membrane</location>
        <topology evidence="1">Multi-pass membrane protein</topology>
    </subcellularLocation>
</comment>
<reference evidence="8 9" key="1">
    <citation type="submission" date="2022-02" db="EMBL/GenBank/DDBJ databases">
        <title>Uncovering new skin microbiome diversity through culturing and metagenomics.</title>
        <authorList>
            <person name="Conlan S."/>
            <person name="Deming C."/>
            <person name="Nisc Comparative Sequencing Program N."/>
            <person name="Segre J.A."/>
        </authorList>
    </citation>
    <scope>NUCLEOTIDE SEQUENCE [LARGE SCALE GENOMIC DNA]</scope>
    <source>
        <strain evidence="8 9">ACRQZ</strain>
    </source>
</reference>
<keyword evidence="4 6" id="KW-0472">Membrane</keyword>
<evidence type="ECO:0000256" key="2">
    <source>
        <dbReference type="ARBA" id="ARBA00022692"/>
    </source>
</evidence>
<evidence type="ECO:0000256" key="6">
    <source>
        <dbReference type="SAM" id="Phobius"/>
    </source>
</evidence>
<dbReference type="InterPro" id="IPR036259">
    <property type="entry name" value="MFS_trans_sf"/>
</dbReference>
<accession>A0ABS9Q759</accession>
<dbReference type="PANTHER" id="PTHR10924">
    <property type="entry name" value="MAJOR FACILITATOR SUPERFAMILY PROTEIN-RELATED"/>
    <property type="match status" value="1"/>
</dbReference>
<dbReference type="Gene3D" id="1.20.1250.20">
    <property type="entry name" value="MFS general substrate transporter like domains"/>
    <property type="match status" value="2"/>
</dbReference>
<dbReference type="Proteomes" id="UP001521931">
    <property type="component" value="Unassembled WGS sequence"/>
</dbReference>
<feature type="region of interest" description="Disordered" evidence="5">
    <location>
        <begin position="274"/>
        <end position="310"/>
    </location>
</feature>
<feature type="transmembrane region" description="Helical" evidence="6">
    <location>
        <begin position="16"/>
        <end position="38"/>
    </location>
</feature>
<feature type="transmembrane region" description="Helical" evidence="6">
    <location>
        <begin position="250"/>
        <end position="270"/>
    </location>
</feature>
<keyword evidence="2 6" id="KW-0812">Transmembrane</keyword>
<proteinExistence type="predicted"/>
<evidence type="ECO:0000256" key="4">
    <source>
        <dbReference type="ARBA" id="ARBA00023136"/>
    </source>
</evidence>
<dbReference type="PROSITE" id="PS50850">
    <property type="entry name" value="MFS"/>
    <property type="match status" value="1"/>
</dbReference>
<dbReference type="InterPro" id="IPR049680">
    <property type="entry name" value="FLVCR1-2_SLC49-like"/>
</dbReference>
<name>A0ABS9Q759_9MICO</name>
<dbReference type="SUPFAM" id="SSF103473">
    <property type="entry name" value="MFS general substrate transporter"/>
    <property type="match status" value="1"/>
</dbReference>
<keyword evidence="9" id="KW-1185">Reference proteome</keyword>
<feature type="transmembrane region" description="Helical" evidence="6">
    <location>
        <begin position="163"/>
        <end position="183"/>
    </location>
</feature>
<evidence type="ECO:0000259" key="7">
    <source>
        <dbReference type="PROSITE" id="PS50850"/>
    </source>
</evidence>
<evidence type="ECO:0000256" key="3">
    <source>
        <dbReference type="ARBA" id="ARBA00022989"/>
    </source>
</evidence>
<organism evidence="8 9">
    <name type="scientific">Arsenicicoccus bolidensis</name>
    <dbReference type="NCBI Taxonomy" id="229480"/>
    <lineage>
        <taxon>Bacteria</taxon>
        <taxon>Bacillati</taxon>
        <taxon>Actinomycetota</taxon>
        <taxon>Actinomycetes</taxon>
        <taxon>Micrococcales</taxon>
        <taxon>Intrasporangiaceae</taxon>
        <taxon>Arsenicicoccus</taxon>
    </lineage>
</organism>
<evidence type="ECO:0000313" key="8">
    <source>
        <dbReference type="EMBL" id="MCG7323680.1"/>
    </source>
</evidence>
<feature type="domain" description="Major facilitator superfamily (MFS) profile" evidence="7">
    <location>
        <begin position="90"/>
        <end position="310"/>
    </location>
</feature>
<feature type="transmembrane region" description="Helical" evidence="6">
    <location>
        <begin position="99"/>
        <end position="117"/>
    </location>
</feature>
<dbReference type="EMBL" id="JAKRCV010000096">
    <property type="protein sequence ID" value="MCG7323680.1"/>
    <property type="molecule type" value="Genomic_DNA"/>
</dbReference>
<evidence type="ECO:0000256" key="1">
    <source>
        <dbReference type="ARBA" id="ARBA00004651"/>
    </source>
</evidence>